<dbReference type="OrthoDB" id="5649953at2"/>
<dbReference type="Pfam" id="PF08975">
    <property type="entry name" value="2H-phosphodiest"/>
    <property type="match status" value="1"/>
</dbReference>
<dbReference type="AlphaFoldDB" id="A0A0W0S4Z6"/>
<dbReference type="EMBL" id="LR134173">
    <property type="protein sequence ID" value="VEB35033.1"/>
    <property type="molecule type" value="Genomic_DNA"/>
</dbReference>
<dbReference type="Gene3D" id="3.90.1140.10">
    <property type="entry name" value="Cyclic phosphodiesterase"/>
    <property type="match status" value="1"/>
</dbReference>
<accession>A0A0W0S4Z6</accession>
<protein>
    <submittedName>
        <fullName evidence="3">Uncharacterized protein conserved in bacteria</fullName>
    </submittedName>
</protein>
<dbReference type="RefSeq" id="WP_028381344.1">
    <property type="nucleotide sequence ID" value="NZ_CAAAIT010000004.1"/>
</dbReference>
<dbReference type="EMBL" id="LNXW01000014">
    <property type="protein sequence ID" value="KTC78531.1"/>
    <property type="molecule type" value="Genomic_DNA"/>
</dbReference>
<organism evidence="2 4">
    <name type="scientific">Legionella cherrii</name>
    <dbReference type="NCBI Taxonomy" id="28084"/>
    <lineage>
        <taxon>Bacteria</taxon>
        <taxon>Pseudomonadati</taxon>
        <taxon>Pseudomonadota</taxon>
        <taxon>Gammaproteobacteria</taxon>
        <taxon>Legionellales</taxon>
        <taxon>Legionellaceae</taxon>
        <taxon>Legionella</taxon>
    </lineage>
</organism>
<gene>
    <name evidence="2" type="ORF">Lche_3320</name>
    <name evidence="3" type="ORF">NCTC11976_01150</name>
</gene>
<reference evidence="2 4" key="1">
    <citation type="submission" date="2015-11" db="EMBL/GenBank/DDBJ databases">
        <title>Genomic analysis of 38 Legionella species identifies large and diverse effector repertoires.</title>
        <authorList>
            <person name="Burstein D."/>
            <person name="Amaro F."/>
            <person name="Zusman T."/>
            <person name="Lifshitz Z."/>
            <person name="Cohen O."/>
            <person name="Gilbert J.A."/>
            <person name="Pupko T."/>
            <person name="Shuman H.A."/>
            <person name="Segal G."/>
        </authorList>
    </citation>
    <scope>NUCLEOTIDE SEQUENCE [LARGE SCALE GENOMIC DNA]</scope>
    <source>
        <strain evidence="2 4">ORW</strain>
    </source>
</reference>
<keyword evidence="5" id="KW-1185">Reference proteome</keyword>
<proteinExistence type="predicted"/>
<feature type="domain" description="DUF1868" evidence="1">
    <location>
        <begin position="7"/>
        <end position="93"/>
    </location>
</feature>
<dbReference type="InterPro" id="IPR009097">
    <property type="entry name" value="Cyclic_Pdiesterase"/>
</dbReference>
<dbReference type="PATRIC" id="fig|28084.5.peg.3599"/>
<evidence type="ECO:0000313" key="2">
    <source>
        <dbReference type="EMBL" id="KTC78531.1"/>
    </source>
</evidence>
<dbReference type="SUPFAM" id="SSF55144">
    <property type="entry name" value="LigT-like"/>
    <property type="match status" value="1"/>
</dbReference>
<dbReference type="InterPro" id="IPR015069">
    <property type="entry name" value="2H-PEstase_DUF1868"/>
</dbReference>
<reference evidence="3 5" key="2">
    <citation type="submission" date="2018-12" db="EMBL/GenBank/DDBJ databases">
        <authorList>
            <consortium name="Pathogen Informatics"/>
        </authorList>
    </citation>
    <scope>NUCLEOTIDE SEQUENCE [LARGE SCALE GENOMIC DNA]</scope>
    <source>
        <strain evidence="3 5">NCTC11976</strain>
    </source>
</reference>
<evidence type="ECO:0000259" key="1">
    <source>
        <dbReference type="Pfam" id="PF08975"/>
    </source>
</evidence>
<sequence>MPILNKIDDQGNYLEFPGVTIIADVGQTNHNLWDEIYHFLKNTPVLCDYFSPLPRHSYHMTTCNLYTKEETQENWVSFISKKLPFFQKINKKLSELNFTPSISVESIDYFSGLQLILSIPEEQKKVIQQIAKELGLENKVPGLFHITLAYGYKEIDDEHVFKEIQNKVGELLKICKKYDQKILLSSPKLCFFQSMEQYTPWDGITNPFVVNSTSVRWRLFNTENRTHKHQVSDSSFCITM</sequence>
<evidence type="ECO:0000313" key="4">
    <source>
        <dbReference type="Proteomes" id="UP000054921"/>
    </source>
</evidence>
<dbReference type="Proteomes" id="UP000054921">
    <property type="component" value="Unassembled WGS sequence"/>
</dbReference>
<evidence type="ECO:0000313" key="3">
    <source>
        <dbReference type="EMBL" id="VEB35033.1"/>
    </source>
</evidence>
<dbReference type="STRING" id="28084.Lche_3320"/>
<dbReference type="Proteomes" id="UP000277577">
    <property type="component" value="Chromosome"/>
</dbReference>
<evidence type="ECO:0000313" key="5">
    <source>
        <dbReference type="Proteomes" id="UP000277577"/>
    </source>
</evidence>
<name>A0A0W0S4Z6_9GAMM</name>